<dbReference type="KEGG" id="cao:Celal_0090"/>
<dbReference type="Pfam" id="PF13858">
    <property type="entry name" value="DUF4199"/>
    <property type="match status" value="1"/>
</dbReference>
<dbReference type="STRING" id="688270.Celal_0090"/>
<keyword evidence="3" id="KW-1185">Reference proteome</keyword>
<keyword evidence="1" id="KW-0472">Membrane</keyword>
<feature type="transmembrane region" description="Helical" evidence="1">
    <location>
        <begin position="45"/>
        <end position="62"/>
    </location>
</feature>
<evidence type="ECO:0008006" key="4">
    <source>
        <dbReference type="Google" id="ProtNLM"/>
    </source>
</evidence>
<dbReference type="OrthoDB" id="1122768at2"/>
<dbReference type="RefSeq" id="WP_013548946.1">
    <property type="nucleotide sequence ID" value="NC_014934.1"/>
</dbReference>
<organism evidence="2 3">
    <name type="scientific">Cellulophaga algicola (strain DSM 14237 / IC166 / ACAM 630)</name>
    <dbReference type="NCBI Taxonomy" id="688270"/>
    <lineage>
        <taxon>Bacteria</taxon>
        <taxon>Pseudomonadati</taxon>
        <taxon>Bacteroidota</taxon>
        <taxon>Flavobacteriia</taxon>
        <taxon>Flavobacteriales</taxon>
        <taxon>Flavobacteriaceae</taxon>
        <taxon>Cellulophaga</taxon>
    </lineage>
</organism>
<keyword evidence="1" id="KW-1133">Transmembrane helix</keyword>
<evidence type="ECO:0000313" key="2">
    <source>
        <dbReference type="EMBL" id="ADV47447.1"/>
    </source>
</evidence>
<feature type="transmembrane region" description="Helical" evidence="1">
    <location>
        <begin position="141"/>
        <end position="165"/>
    </location>
</feature>
<gene>
    <name evidence="2" type="ordered locus">Celal_0090</name>
</gene>
<dbReference type="eggNOG" id="ENOG5031WK9">
    <property type="taxonomic scope" value="Bacteria"/>
</dbReference>
<evidence type="ECO:0000256" key="1">
    <source>
        <dbReference type="SAM" id="Phobius"/>
    </source>
</evidence>
<dbReference type="Proteomes" id="UP000008634">
    <property type="component" value="Chromosome"/>
</dbReference>
<evidence type="ECO:0000313" key="3">
    <source>
        <dbReference type="Proteomes" id="UP000008634"/>
    </source>
</evidence>
<reference evidence="2 3" key="1">
    <citation type="journal article" date="2010" name="Stand. Genomic Sci.">
        <title>Complete genome sequence of Cellulophaga algicola type strain (IC166).</title>
        <authorList>
            <person name="Abt B."/>
            <person name="Lu M."/>
            <person name="Misra M."/>
            <person name="Han C."/>
            <person name="Nolan M."/>
            <person name="Lucas S."/>
            <person name="Hammon N."/>
            <person name="Deshpande S."/>
            <person name="Cheng J.F."/>
            <person name="Tapia R."/>
            <person name="Goodwin L."/>
            <person name="Pitluck S."/>
            <person name="Liolios K."/>
            <person name="Pagani I."/>
            <person name="Ivanova N."/>
            <person name="Mavromatis K."/>
            <person name="Ovchinikova G."/>
            <person name="Pati A."/>
            <person name="Chen A."/>
            <person name="Palaniappan K."/>
            <person name="Land M."/>
            <person name="Hauser L."/>
            <person name="Chang Y.J."/>
            <person name="Jeffries C.D."/>
            <person name="Detter J.C."/>
            <person name="Brambilla E."/>
            <person name="Rohde M."/>
            <person name="Tindall B.J."/>
            <person name="Goker M."/>
            <person name="Woyke T."/>
            <person name="Bristow J."/>
            <person name="Eisen J.A."/>
            <person name="Markowitz V."/>
            <person name="Hugenholtz P."/>
            <person name="Kyrpides N.C."/>
            <person name="Klenk H.P."/>
            <person name="Lapidus A."/>
        </authorList>
    </citation>
    <scope>NUCLEOTIDE SEQUENCE [LARGE SCALE GENOMIC DNA]</scope>
    <source>
        <strain evidence="3">DSM 14237 / IC166 / ACAM 630</strain>
    </source>
</reference>
<accession>E6X6Z8</accession>
<feature type="transmembrane region" description="Helical" evidence="1">
    <location>
        <begin position="74"/>
        <end position="96"/>
    </location>
</feature>
<dbReference type="AlphaFoldDB" id="E6X6Z8"/>
<dbReference type="HOGENOM" id="CLU_124415_0_0_10"/>
<protein>
    <recommendedName>
        <fullName evidence="4">DUF4199 domain-containing protein</fullName>
    </recommendedName>
</protein>
<dbReference type="EMBL" id="CP002453">
    <property type="protein sequence ID" value="ADV47447.1"/>
    <property type="molecule type" value="Genomic_DNA"/>
</dbReference>
<dbReference type="Gene3D" id="1.10.1760.20">
    <property type="match status" value="1"/>
</dbReference>
<proteinExistence type="predicted"/>
<keyword evidence="1" id="KW-0812">Transmembrane</keyword>
<sequence>MKPNQIEILKFGTRYGILTGIIGILFTSILISLDMLYSQSIEKSILGFIVLIVPIIFTIYTFRKKNNSLIVEQAIGVGVITALVAAIVTILFTYLLTNFILPDFWDNSAAYNKILLQEQNPAITIEELNEYITLKRKMYWITYPIILLFNLCIGFVVSLLSGILLKTK</sequence>
<dbReference type="InterPro" id="IPR025250">
    <property type="entry name" value="DUF4199"/>
</dbReference>
<feature type="transmembrane region" description="Helical" evidence="1">
    <location>
        <begin position="12"/>
        <end position="33"/>
    </location>
</feature>
<name>E6X6Z8_CELAD</name>